<dbReference type="Proteomes" id="UP000019277">
    <property type="component" value="Unassembled WGS sequence"/>
</dbReference>
<dbReference type="EMBL" id="AYXG01000014">
    <property type="protein sequence ID" value="EWC64322.1"/>
    <property type="molecule type" value="Genomic_DNA"/>
</dbReference>
<comment type="caution">
    <text evidence="1">The sequence shown here is derived from an EMBL/GenBank/DDBJ whole genome shotgun (WGS) entry which is preliminary data.</text>
</comment>
<organism evidence="1 2">
    <name type="scientific">Actinokineospora spheciospongiae</name>
    <dbReference type="NCBI Taxonomy" id="909613"/>
    <lineage>
        <taxon>Bacteria</taxon>
        <taxon>Bacillati</taxon>
        <taxon>Actinomycetota</taxon>
        <taxon>Actinomycetes</taxon>
        <taxon>Pseudonocardiales</taxon>
        <taxon>Pseudonocardiaceae</taxon>
        <taxon>Actinokineospora</taxon>
    </lineage>
</organism>
<name>W7J5J9_9PSEU</name>
<dbReference type="AlphaFoldDB" id="W7J5J9"/>
<evidence type="ECO:0000313" key="2">
    <source>
        <dbReference type="Proteomes" id="UP000019277"/>
    </source>
</evidence>
<dbReference type="RefSeq" id="WP_035278028.1">
    <property type="nucleotide sequence ID" value="NZ_AYXG01000014.1"/>
</dbReference>
<keyword evidence="2" id="KW-1185">Reference proteome</keyword>
<proteinExistence type="predicted"/>
<reference evidence="1 2" key="1">
    <citation type="journal article" date="2014" name="Genome Announc.">
        <title>Draft Genome Sequence of the Antitrypanosomally Active Sponge-Associated Bacterium Actinokineospora sp. Strain EG49.</title>
        <authorList>
            <person name="Harjes J."/>
            <person name="Ryu T."/>
            <person name="Abdelmohsen U.R."/>
            <person name="Moitinho-Silva L."/>
            <person name="Horn H."/>
            <person name="Ravasi T."/>
            <person name="Hentschel U."/>
        </authorList>
    </citation>
    <scope>NUCLEOTIDE SEQUENCE [LARGE SCALE GENOMIC DNA]</scope>
    <source>
        <strain evidence="1 2">EG49</strain>
    </source>
</reference>
<gene>
    <name evidence="1" type="ORF">UO65_0332</name>
</gene>
<evidence type="ECO:0000313" key="1">
    <source>
        <dbReference type="EMBL" id="EWC64322.1"/>
    </source>
</evidence>
<sequence>MDLARALAREPEIRELLAVGAEVVGEEAIIAQHGWAHLALVVVTTGAVLREVGADLIAVVATALGTAALLRDAGAPPCYAAPRSTSAGPTTSCR</sequence>
<protein>
    <submittedName>
        <fullName evidence="1">Uncharacterized protein</fullName>
    </submittedName>
</protein>
<accession>W7J5J9</accession>